<evidence type="ECO:0000313" key="1">
    <source>
        <dbReference type="EMBL" id="MFC4608574.1"/>
    </source>
</evidence>
<proteinExistence type="predicted"/>
<name>A0ABV9G7H8_9ACTN</name>
<accession>A0ABV9G7H8</accession>
<evidence type="ECO:0000313" key="2">
    <source>
        <dbReference type="Proteomes" id="UP001595993"/>
    </source>
</evidence>
<gene>
    <name evidence="1" type="ORF">ACFO9E_12195</name>
</gene>
<dbReference type="EMBL" id="JBHSFE010000010">
    <property type="protein sequence ID" value="MFC4608574.1"/>
    <property type="molecule type" value="Genomic_DNA"/>
</dbReference>
<dbReference type="Proteomes" id="UP001595993">
    <property type="component" value="Unassembled WGS sequence"/>
</dbReference>
<dbReference type="RefSeq" id="WP_381194737.1">
    <property type="nucleotide sequence ID" value="NZ_JBHSFE010000010.1"/>
</dbReference>
<comment type="caution">
    <text evidence="1">The sequence shown here is derived from an EMBL/GenBank/DDBJ whole genome shotgun (WGS) entry which is preliminary data.</text>
</comment>
<keyword evidence="2" id="KW-1185">Reference proteome</keyword>
<organism evidence="1 2">
    <name type="scientific">Streptomyces maoxianensis</name>
    <dbReference type="NCBI Taxonomy" id="1459942"/>
    <lineage>
        <taxon>Bacteria</taxon>
        <taxon>Bacillati</taxon>
        <taxon>Actinomycetota</taxon>
        <taxon>Actinomycetes</taxon>
        <taxon>Kitasatosporales</taxon>
        <taxon>Streptomycetaceae</taxon>
        <taxon>Streptomyces</taxon>
    </lineage>
</organism>
<reference evidence="2" key="1">
    <citation type="journal article" date="2019" name="Int. J. Syst. Evol. Microbiol.">
        <title>The Global Catalogue of Microorganisms (GCM) 10K type strain sequencing project: providing services to taxonomists for standard genome sequencing and annotation.</title>
        <authorList>
            <consortium name="The Broad Institute Genomics Platform"/>
            <consortium name="The Broad Institute Genome Sequencing Center for Infectious Disease"/>
            <person name="Wu L."/>
            <person name="Ma J."/>
        </authorList>
    </citation>
    <scope>NUCLEOTIDE SEQUENCE [LARGE SCALE GENOMIC DNA]</scope>
    <source>
        <strain evidence="2">CGMCC 4.7139</strain>
    </source>
</reference>
<protein>
    <submittedName>
        <fullName evidence="1">Uncharacterized protein</fullName>
    </submittedName>
</protein>
<sequence>MPRAGRLSRTEVEERAKQAQVLLDKESQHWEQLHIDLTSRQLALADRLRTQIHKERDGLIERLRWELERTQDPGGWWKRDLPVRLRHELSLLAQRSERTVLPGLTADVEWLDAEVAVRLPGASPSHVPAGLGVAVEPQFSGEISDLSRIRLATRLGAQGGAIVGYLIAFARTASTRMIYGAAFSLIGGLLAEGAVRSATEQQRREVDTALVRVVDDSTTAFLRPAVDLLSEIYAEVFDQLRQSRLVWHDARRAALDHAIIAVSLADELDLGRIERFLAPAWERAANCAAVGSG</sequence>